<keyword evidence="4" id="KW-0576">Peroxisome</keyword>
<dbReference type="Proteomes" id="UP000515146">
    <property type="component" value="Unplaced"/>
</dbReference>
<dbReference type="Pfam" id="PF13193">
    <property type="entry name" value="AMP-binding_C"/>
    <property type="match status" value="1"/>
</dbReference>
<dbReference type="Gene3D" id="3.40.50.12780">
    <property type="entry name" value="N-terminal domain of ligase-like"/>
    <property type="match status" value="1"/>
</dbReference>
<dbReference type="KEGG" id="dpte:113799499"/>
<dbReference type="InterPro" id="IPR020845">
    <property type="entry name" value="AMP-binding_CS"/>
</dbReference>
<keyword evidence="7" id="KW-1185">Reference proteome</keyword>
<dbReference type="GO" id="GO:0016405">
    <property type="term" value="F:CoA-ligase activity"/>
    <property type="evidence" value="ECO:0007669"/>
    <property type="project" value="TreeGrafter"/>
</dbReference>
<dbReference type="PANTHER" id="PTHR24096:SF149">
    <property type="entry name" value="AMP-BINDING DOMAIN-CONTAINING PROTEIN-RELATED"/>
    <property type="match status" value="1"/>
</dbReference>
<dbReference type="OMA" id="RFGNYWG"/>
<dbReference type="InterPro" id="IPR000873">
    <property type="entry name" value="AMP-dep_synth/lig_dom"/>
</dbReference>
<evidence type="ECO:0000256" key="2">
    <source>
        <dbReference type="ARBA" id="ARBA00006432"/>
    </source>
</evidence>
<accession>A0A6P6YK78</accession>
<evidence type="ECO:0000313" key="8">
    <source>
        <dbReference type="RefSeq" id="XP_027205938.1"/>
    </source>
</evidence>
<feature type="domain" description="AMP-binding enzyme C-terminal" evidence="6">
    <location>
        <begin position="464"/>
        <end position="540"/>
    </location>
</feature>
<dbReference type="OrthoDB" id="6475404at2759"/>
<dbReference type="InterPro" id="IPR045851">
    <property type="entry name" value="AMP-bd_C_sf"/>
</dbReference>
<evidence type="ECO:0000313" key="7">
    <source>
        <dbReference type="Proteomes" id="UP000515146"/>
    </source>
</evidence>
<evidence type="ECO:0000259" key="5">
    <source>
        <dbReference type="Pfam" id="PF00501"/>
    </source>
</evidence>
<reference evidence="8" key="1">
    <citation type="submission" date="2025-08" db="UniProtKB">
        <authorList>
            <consortium name="RefSeq"/>
        </authorList>
    </citation>
    <scope>IDENTIFICATION</scope>
    <source>
        <strain evidence="8">Airmid</strain>
    </source>
</reference>
<feature type="domain" description="AMP-dependent synthetase/ligase" evidence="5">
    <location>
        <begin position="35"/>
        <end position="413"/>
    </location>
</feature>
<dbReference type="Pfam" id="PF00501">
    <property type="entry name" value="AMP-binding"/>
    <property type="match status" value="1"/>
</dbReference>
<dbReference type="AlphaFoldDB" id="A0A6P6YK78"/>
<organism evidence="7 8">
    <name type="scientific">Dermatophagoides pteronyssinus</name>
    <name type="common">European house dust mite</name>
    <dbReference type="NCBI Taxonomy" id="6956"/>
    <lineage>
        <taxon>Eukaryota</taxon>
        <taxon>Metazoa</taxon>
        <taxon>Ecdysozoa</taxon>
        <taxon>Arthropoda</taxon>
        <taxon>Chelicerata</taxon>
        <taxon>Arachnida</taxon>
        <taxon>Acari</taxon>
        <taxon>Acariformes</taxon>
        <taxon>Sarcoptiformes</taxon>
        <taxon>Astigmata</taxon>
        <taxon>Psoroptidia</taxon>
        <taxon>Analgoidea</taxon>
        <taxon>Pyroglyphidae</taxon>
        <taxon>Dermatophagoidinae</taxon>
        <taxon>Dermatophagoides</taxon>
    </lineage>
</organism>
<comment type="similarity">
    <text evidence="2">Belongs to the ATP-dependent AMP-binding enzyme family.</text>
</comment>
<gene>
    <name evidence="8" type="primary">LOC113799499</name>
</gene>
<dbReference type="InterPro" id="IPR042099">
    <property type="entry name" value="ANL_N_sf"/>
</dbReference>
<evidence type="ECO:0000256" key="1">
    <source>
        <dbReference type="ARBA" id="ARBA00004275"/>
    </source>
</evidence>
<proteinExistence type="inferred from homology"/>
<dbReference type="RefSeq" id="XP_027205938.1">
    <property type="nucleotide sequence ID" value="XM_027350137.1"/>
</dbReference>
<protein>
    <submittedName>
        <fullName evidence="8">4-coumarate--CoA ligase-like 7</fullName>
    </submittedName>
</protein>
<dbReference type="InterPro" id="IPR025110">
    <property type="entry name" value="AMP-bd_C"/>
</dbReference>
<evidence type="ECO:0000256" key="3">
    <source>
        <dbReference type="ARBA" id="ARBA00022598"/>
    </source>
</evidence>
<evidence type="ECO:0000256" key="4">
    <source>
        <dbReference type="ARBA" id="ARBA00023140"/>
    </source>
</evidence>
<dbReference type="InParanoid" id="A0A6P6YK78"/>
<sequence>MPAEEVKEQYIVKSTRDPIKIPELTLSEYLYQKISAQDPERIALIDSQDGTKLTYEQLNRKIQQYGQGFLNSGITKTDSILFFADNNLEYFYSRFALIYLGVVFVPASPGDGAYELANKLRDSNASILIIDRCHVETVLFLALENEKYASVIKKLKKIIIFDSDENMEMIQKLKQHPKTPEQIISIKQISENQSDHLERIPYFETSKDDCLFIVYTSGTTGLPKGVIHTHFTMVSLIELYKPVICPAIYSFWFPMGHISGSIVSCYNLCYGMTLVLEADYNLENLLSSVEKYKITQLVMSPSHSTDLARENFHLKYNLESLRMISYGGSKVPQEHIDEIQQKYNVMMFNMYGSSEMMGPTCMCFDGTDPPGTVGRPISNCEIKIVDLKTGQNLPPNSNGELCCRGPQRFVGYLNNEEATAKSIDSNGWYHSGDLAYFDEQGNLFIMDRIKEMTKFRFWSVSPIEVEEFLSGHPAVDAVCVVGVKHQIEGQWLRAYVEIRPGHQITEQELIKYAKDNLGFQKQLRAGVKFVKQLGRTSIGKVDRKLCRKWIEHELLTDPVED</sequence>
<dbReference type="FunCoup" id="A0A6P6YK78">
    <property type="interactions" value="319"/>
</dbReference>
<dbReference type="GO" id="GO:0005777">
    <property type="term" value="C:peroxisome"/>
    <property type="evidence" value="ECO:0007669"/>
    <property type="project" value="UniProtKB-SubCell"/>
</dbReference>
<evidence type="ECO:0000259" key="6">
    <source>
        <dbReference type="Pfam" id="PF13193"/>
    </source>
</evidence>
<comment type="subcellular location">
    <subcellularLocation>
        <location evidence="1">Peroxisome</location>
    </subcellularLocation>
</comment>
<dbReference type="Gene3D" id="3.30.300.30">
    <property type="match status" value="1"/>
</dbReference>
<dbReference type="PANTHER" id="PTHR24096">
    <property type="entry name" value="LONG-CHAIN-FATTY-ACID--COA LIGASE"/>
    <property type="match status" value="1"/>
</dbReference>
<keyword evidence="3" id="KW-0436">Ligase</keyword>
<dbReference type="SUPFAM" id="SSF56801">
    <property type="entry name" value="Acetyl-CoA synthetase-like"/>
    <property type="match status" value="1"/>
</dbReference>
<dbReference type="PROSITE" id="PS00455">
    <property type="entry name" value="AMP_BINDING"/>
    <property type="match status" value="1"/>
</dbReference>
<name>A0A6P6YK78_DERPT</name>